<protein>
    <submittedName>
        <fullName evidence="1">Uncharacterized protein</fullName>
    </submittedName>
</protein>
<evidence type="ECO:0000313" key="1">
    <source>
        <dbReference type="EMBL" id="CAG7732476.1"/>
    </source>
</evidence>
<feature type="non-terminal residue" evidence="1">
    <location>
        <position position="1"/>
    </location>
</feature>
<keyword evidence="2" id="KW-1185">Reference proteome</keyword>
<name>A0A8J2KVI6_9HEXA</name>
<comment type="caution">
    <text evidence="1">The sequence shown here is derived from an EMBL/GenBank/DDBJ whole genome shotgun (WGS) entry which is preliminary data.</text>
</comment>
<sequence length="90" mass="10446">EELNFFLKAKAISDELEQTKREPTDEEAGTLFAAAFIAMANVDELKDKGLIPKERRELANKDKVQRSPFWTRHSAPPREVNYNREIPIFK</sequence>
<proteinExistence type="predicted"/>
<dbReference type="EMBL" id="CAJVCH010232257">
    <property type="protein sequence ID" value="CAG7732476.1"/>
    <property type="molecule type" value="Genomic_DNA"/>
</dbReference>
<organism evidence="1 2">
    <name type="scientific">Allacma fusca</name>
    <dbReference type="NCBI Taxonomy" id="39272"/>
    <lineage>
        <taxon>Eukaryota</taxon>
        <taxon>Metazoa</taxon>
        <taxon>Ecdysozoa</taxon>
        <taxon>Arthropoda</taxon>
        <taxon>Hexapoda</taxon>
        <taxon>Collembola</taxon>
        <taxon>Symphypleona</taxon>
        <taxon>Sminthuridae</taxon>
        <taxon>Allacma</taxon>
    </lineage>
</organism>
<gene>
    <name evidence="1" type="ORF">AFUS01_LOCUS20994</name>
</gene>
<reference evidence="1" key="1">
    <citation type="submission" date="2021-06" db="EMBL/GenBank/DDBJ databases">
        <authorList>
            <person name="Hodson N. C."/>
            <person name="Mongue J. A."/>
            <person name="Jaron S. K."/>
        </authorList>
    </citation>
    <scope>NUCLEOTIDE SEQUENCE</scope>
</reference>
<accession>A0A8J2KVI6</accession>
<dbReference type="AlphaFoldDB" id="A0A8J2KVI6"/>
<dbReference type="Proteomes" id="UP000708208">
    <property type="component" value="Unassembled WGS sequence"/>
</dbReference>
<evidence type="ECO:0000313" key="2">
    <source>
        <dbReference type="Proteomes" id="UP000708208"/>
    </source>
</evidence>